<dbReference type="Proteomes" id="UP000034034">
    <property type="component" value="Chromosome"/>
</dbReference>
<dbReference type="HOGENOM" id="CLU_2720781_0_0_11"/>
<organism evidence="1 2">
    <name type="scientific">Streptomyces xiamenensis</name>
    <dbReference type="NCBI Taxonomy" id="408015"/>
    <lineage>
        <taxon>Bacteria</taxon>
        <taxon>Bacillati</taxon>
        <taxon>Actinomycetota</taxon>
        <taxon>Actinomycetes</taxon>
        <taxon>Kitasatosporales</taxon>
        <taxon>Streptomycetaceae</taxon>
        <taxon>Streptomyces</taxon>
    </lineage>
</organism>
<proteinExistence type="predicted"/>
<reference evidence="1" key="1">
    <citation type="submission" date="2019-08" db="EMBL/GenBank/DDBJ databases">
        <title>Complete genome sequence of a mangrove-derived Streptomyces xiamenensis.</title>
        <authorList>
            <person name="Xu J."/>
        </authorList>
    </citation>
    <scope>NUCLEOTIDE SEQUENCE</scope>
    <source>
        <strain evidence="1">318</strain>
    </source>
</reference>
<sequence length="72" mass="7833">MKGSSHIQGWMLQDRAGARDGRPYTLRFLAPPGSRPHRTGLCCHSHPQSANAMISTLTPRVQAVRPQGVVGE</sequence>
<keyword evidence="2" id="KW-1185">Reference proteome</keyword>
<accession>A0A0F7CPF2</accession>
<dbReference type="AlphaFoldDB" id="A0A0F7CPF2"/>
<evidence type="ECO:0000313" key="1">
    <source>
        <dbReference type="EMBL" id="AKG44556.1"/>
    </source>
</evidence>
<dbReference type="EMBL" id="CP009922">
    <property type="protein sequence ID" value="AKG44556.1"/>
    <property type="molecule type" value="Genomic_DNA"/>
</dbReference>
<evidence type="ECO:0000313" key="2">
    <source>
        <dbReference type="Proteomes" id="UP000034034"/>
    </source>
</evidence>
<gene>
    <name evidence="1" type="ORF">SXIM_31720</name>
</gene>
<dbReference type="KEGG" id="sxi:SXIM_31720"/>
<protein>
    <submittedName>
        <fullName evidence="1">Uncharacterized protein</fullName>
    </submittedName>
</protein>
<name>A0A0F7CPF2_9ACTN</name>
<dbReference type="PATRIC" id="fig|408015.6.peg.3213"/>